<dbReference type="PaxDb" id="73239-Q7RF18"/>
<evidence type="ECO:0000313" key="2">
    <source>
        <dbReference type="Proteomes" id="UP000008553"/>
    </source>
</evidence>
<organism evidence="1 2">
    <name type="scientific">Plasmodium yoelii yoelii</name>
    <dbReference type="NCBI Taxonomy" id="73239"/>
    <lineage>
        <taxon>Eukaryota</taxon>
        <taxon>Sar</taxon>
        <taxon>Alveolata</taxon>
        <taxon>Apicomplexa</taxon>
        <taxon>Aconoidasida</taxon>
        <taxon>Haemosporida</taxon>
        <taxon>Plasmodiidae</taxon>
        <taxon>Plasmodium</taxon>
        <taxon>Plasmodium (Vinckeia)</taxon>
    </lineage>
</organism>
<evidence type="ECO:0000313" key="1">
    <source>
        <dbReference type="EMBL" id="EAA16832.1"/>
    </source>
</evidence>
<dbReference type="InParanoid" id="Q7RF18"/>
<sequence length="36" mass="4280">NPQEMKPFLSEESIKYHYNFATKHPELKNMSLEGIK</sequence>
<proteinExistence type="predicted"/>
<dbReference type="AlphaFoldDB" id="Q7RF18"/>
<dbReference type="EMBL" id="AABL01001514">
    <property type="protein sequence ID" value="EAA16832.1"/>
    <property type="molecule type" value="Genomic_DNA"/>
</dbReference>
<dbReference type="Proteomes" id="UP000008553">
    <property type="component" value="Unassembled WGS sequence"/>
</dbReference>
<keyword evidence="2" id="KW-1185">Reference proteome</keyword>
<name>Q7RF18_PLAYO</name>
<gene>
    <name evidence="1" type="ORF">PY04893</name>
</gene>
<feature type="non-terminal residue" evidence="1">
    <location>
        <position position="1"/>
    </location>
</feature>
<accession>Q7RF18</accession>
<reference evidence="1 2" key="1">
    <citation type="journal article" date="2002" name="Nature">
        <title>Genome sequence and comparative analysis of the model rodent malaria parasite Plasmodium yoelii yoelii.</title>
        <authorList>
            <person name="Carlton J.M."/>
            <person name="Angiuoli S.V."/>
            <person name="Suh B.B."/>
            <person name="Kooij T.W."/>
            <person name="Pertea M."/>
            <person name="Silva J.C."/>
            <person name="Ermolaeva M.D."/>
            <person name="Allen J.E."/>
            <person name="Selengut J.D."/>
            <person name="Koo H.L."/>
            <person name="Peterson J.D."/>
            <person name="Pop M."/>
            <person name="Kosack D.S."/>
            <person name="Shumway M.F."/>
            <person name="Bidwell S.L."/>
            <person name="Shallom S.J."/>
            <person name="van Aken S.E."/>
            <person name="Riedmuller S.B."/>
            <person name="Feldblyum T.V."/>
            <person name="Cho J.K."/>
            <person name="Quackenbush J."/>
            <person name="Sedegah M."/>
            <person name="Shoaibi A."/>
            <person name="Cummings L.M."/>
            <person name="Florens L."/>
            <person name="Yates J.R."/>
            <person name="Raine J.D."/>
            <person name="Sinden R.E."/>
            <person name="Harris M.A."/>
            <person name="Cunningham D.A."/>
            <person name="Preiser P.R."/>
            <person name="Bergman L.W."/>
            <person name="Vaidya A.B."/>
            <person name="van Lin L.H."/>
            <person name="Janse C.J."/>
            <person name="Waters A.P."/>
            <person name="Smith H.O."/>
            <person name="White O.R."/>
            <person name="Salzberg S.L."/>
            <person name="Venter J.C."/>
            <person name="Fraser C.M."/>
            <person name="Hoffman S.L."/>
            <person name="Gardner M.J."/>
            <person name="Carucci D.J."/>
        </authorList>
    </citation>
    <scope>NUCLEOTIDE SEQUENCE [LARGE SCALE GENOMIC DNA]</scope>
    <source>
        <strain evidence="1 2">17XNL</strain>
    </source>
</reference>
<protein>
    <submittedName>
        <fullName evidence="1">Uncharacterized protein</fullName>
    </submittedName>
</protein>
<comment type="caution">
    <text evidence="1">The sequence shown here is derived from an EMBL/GenBank/DDBJ whole genome shotgun (WGS) entry which is preliminary data.</text>
</comment>